<evidence type="ECO:0000256" key="1">
    <source>
        <dbReference type="SAM" id="Phobius"/>
    </source>
</evidence>
<dbReference type="GeneID" id="9185636"/>
<sequence length="103" mass="12091">MTFLHLYFSLSSCLLKKHPWASLFLLLLNFYFLLLVSLHIFFLSAQGCSLLHVIFFLLPSSLFPPSLNIFIRIFCMHRDVPFIHLSSHQNVINFSDECREKTN</sequence>
<evidence type="ECO:0000313" key="2">
    <source>
        <dbReference type="EMBL" id="CAZ84418.1"/>
    </source>
</evidence>
<keyword evidence="1" id="KW-0812">Transmembrane</keyword>
<evidence type="ECO:0000313" key="3">
    <source>
        <dbReference type="Proteomes" id="UP000006911"/>
    </source>
</evidence>
<feature type="transmembrane region" description="Helical" evidence="1">
    <location>
        <begin position="20"/>
        <end position="43"/>
    </location>
</feature>
<dbReference type="RefSeq" id="XP_002840227.1">
    <property type="nucleotide sequence ID" value="XM_002840181.1"/>
</dbReference>
<name>D5GIS5_TUBMM</name>
<dbReference type="EMBL" id="FN430328">
    <property type="protein sequence ID" value="CAZ84418.1"/>
    <property type="molecule type" value="Genomic_DNA"/>
</dbReference>
<dbReference type="HOGENOM" id="CLU_2265678_0_0_1"/>
<keyword evidence="1" id="KW-1133">Transmembrane helix</keyword>
<feature type="transmembrane region" description="Helical" evidence="1">
    <location>
        <begin position="49"/>
        <end position="71"/>
    </location>
</feature>
<dbReference type="AlphaFoldDB" id="D5GIS5"/>
<gene>
    <name evidence="2" type="ORF">GSTUM_00008646001</name>
</gene>
<protein>
    <submittedName>
        <fullName evidence="2">(Perigord truffle) hypothetical protein</fullName>
    </submittedName>
</protein>
<accession>D5GIS5</accession>
<dbReference type="InParanoid" id="D5GIS5"/>
<dbReference type="KEGG" id="tml:GSTUM_00008646001"/>
<organism evidence="2 3">
    <name type="scientific">Tuber melanosporum (strain Mel28)</name>
    <name type="common">Perigord black truffle</name>
    <dbReference type="NCBI Taxonomy" id="656061"/>
    <lineage>
        <taxon>Eukaryota</taxon>
        <taxon>Fungi</taxon>
        <taxon>Dikarya</taxon>
        <taxon>Ascomycota</taxon>
        <taxon>Pezizomycotina</taxon>
        <taxon>Pezizomycetes</taxon>
        <taxon>Pezizales</taxon>
        <taxon>Tuberaceae</taxon>
        <taxon>Tuber</taxon>
    </lineage>
</organism>
<keyword evidence="3" id="KW-1185">Reference proteome</keyword>
<keyword evidence="1" id="KW-0472">Membrane</keyword>
<proteinExistence type="predicted"/>
<dbReference type="Proteomes" id="UP000006911">
    <property type="component" value="Unassembled WGS sequence"/>
</dbReference>
<reference evidence="2 3" key="1">
    <citation type="journal article" date="2010" name="Nature">
        <title>Perigord black truffle genome uncovers evolutionary origins and mechanisms of symbiosis.</title>
        <authorList>
            <person name="Martin F."/>
            <person name="Kohler A."/>
            <person name="Murat C."/>
            <person name="Balestrini R."/>
            <person name="Coutinho P.M."/>
            <person name="Jaillon O."/>
            <person name="Montanini B."/>
            <person name="Morin E."/>
            <person name="Noel B."/>
            <person name="Percudani R."/>
            <person name="Porcel B."/>
            <person name="Rubini A."/>
            <person name="Amicucci A."/>
            <person name="Amselem J."/>
            <person name="Anthouard V."/>
            <person name="Arcioni S."/>
            <person name="Artiguenave F."/>
            <person name="Aury J.M."/>
            <person name="Ballario P."/>
            <person name="Bolchi A."/>
            <person name="Brenna A."/>
            <person name="Brun A."/>
            <person name="Buee M."/>
            <person name="Cantarel B."/>
            <person name="Chevalier G."/>
            <person name="Couloux A."/>
            <person name="Da Silva C."/>
            <person name="Denoeud F."/>
            <person name="Duplessis S."/>
            <person name="Ghignone S."/>
            <person name="Hilselberger B."/>
            <person name="Iotti M."/>
            <person name="Marcais B."/>
            <person name="Mello A."/>
            <person name="Miranda M."/>
            <person name="Pacioni G."/>
            <person name="Quesneville H."/>
            <person name="Riccioni C."/>
            <person name="Ruotolo R."/>
            <person name="Splivallo R."/>
            <person name="Stocchi V."/>
            <person name="Tisserant E."/>
            <person name="Viscomi A.R."/>
            <person name="Zambonelli A."/>
            <person name="Zampieri E."/>
            <person name="Henrissat B."/>
            <person name="Lebrun M.H."/>
            <person name="Paolocci F."/>
            <person name="Bonfante P."/>
            <person name="Ottonello S."/>
            <person name="Wincker P."/>
        </authorList>
    </citation>
    <scope>NUCLEOTIDE SEQUENCE [LARGE SCALE GENOMIC DNA]</scope>
    <source>
        <strain evidence="2 3">Mel28</strain>
    </source>
</reference>